<keyword evidence="2" id="KW-1133">Transmembrane helix</keyword>
<feature type="transmembrane region" description="Helical" evidence="2">
    <location>
        <begin position="6"/>
        <end position="27"/>
    </location>
</feature>
<evidence type="ECO:0000256" key="1">
    <source>
        <dbReference type="SAM" id="MobiDB-lite"/>
    </source>
</evidence>
<accession>X1IGE8</accession>
<dbReference type="AlphaFoldDB" id="X1IGE8"/>
<comment type="caution">
    <text evidence="3">The sequence shown here is derived from an EMBL/GenBank/DDBJ whole genome shotgun (WGS) entry which is preliminary data.</text>
</comment>
<organism evidence="3">
    <name type="scientific">marine sediment metagenome</name>
    <dbReference type="NCBI Taxonomy" id="412755"/>
    <lineage>
        <taxon>unclassified sequences</taxon>
        <taxon>metagenomes</taxon>
        <taxon>ecological metagenomes</taxon>
    </lineage>
</organism>
<feature type="region of interest" description="Disordered" evidence="1">
    <location>
        <begin position="124"/>
        <end position="146"/>
    </location>
</feature>
<evidence type="ECO:0000313" key="3">
    <source>
        <dbReference type="EMBL" id="GAH65194.1"/>
    </source>
</evidence>
<protein>
    <recommendedName>
        <fullName evidence="4">Periplasmic heavy metal sensor</fullName>
    </recommendedName>
</protein>
<name>X1IGE8_9ZZZZ</name>
<keyword evidence="2" id="KW-0812">Transmembrane</keyword>
<dbReference type="Gene3D" id="1.20.120.1490">
    <property type="match status" value="1"/>
</dbReference>
<proteinExistence type="predicted"/>
<evidence type="ECO:0000256" key="2">
    <source>
        <dbReference type="SAM" id="Phobius"/>
    </source>
</evidence>
<dbReference type="EMBL" id="BARU01029289">
    <property type="protein sequence ID" value="GAH65194.1"/>
    <property type="molecule type" value="Genomic_DNA"/>
</dbReference>
<gene>
    <name evidence="3" type="ORF">S03H2_46618</name>
</gene>
<sequence>MKNYNKFWIVFSLIMVFAAGFIGGILFEKQLIDKKVEKRVKRKSSVRFPSLEMMAQELSLTPEQEEQIREIFKNNEERFKNLRKNINDRLSSIRSQLKNEIKNVLTNEQVLKFEAMIEKYISQRKKEAEKRKKHPRNHRKDKGEKR</sequence>
<keyword evidence="2" id="KW-0472">Membrane</keyword>
<reference evidence="3" key="1">
    <citation type="journal article" date="2014" name="Front. Microbiol.">
        <title>High frequency of phylogenetically diverse reductive dehalogenase-homologous genes in deep subseafloor sedimentary metagenomes.</title>
        <authorList>
            <person name="Kawai M."/>
            <person name="Futagami T."/>
            <person name="Toyoda A."/>
            <person name="Takaki Y."/>
            <person name="Nishi S."/>
            <person name="Hori S."/>
            <person name="Arai W."/>
            <person name="Tsubouchi T."/>
            <person name="Morono Y."/>
            <person name="Uchiyama I."/>
            <person name="Ito T."/>
            <person name="Fujiyama A."/>
            <person name="Inagaki F."/>
            <person name="Takami H."/>
        </authorList>
    </citation>
    <scope>NUCLEOTIDE SEQUENCE</scope>
    <source>
        <strain evidence="3">Expedition CK06-06</strain>
    </source>
</reference>
<evidence type="ECO:0008006" key="4">
    <source>
        <dbReference type="Google" id="ProtNLM"/>
    </source>
</evidence>
<feature type="compositionally biased region" description="Basic residues" evidence="1">
    <location>
        <begin position="131"/>
        <end position="140"/>
    </location>
</feature>